<evidence type="ECO:0000313" key="1">
    <source>
        <dbReference type="EMBL" id="CAF1622660.1"/>
    </source>
</evidence>
<dbReference type="EMBL" id="CAJOBC010108429">
    <property type="protein sequence ID" value="CAF4514125.1"/>
    <property type="molecule type" value="Genomic_DNA"/>
</dbReference>
<protein>
    <submittedName>
        <fullName evidence="1">Uncharacterized protein</fullName>
    </submittedName>
</protein>
<feature type="non-terminal residue" evidence="1">
    <location>
        <position position="1"/>
    </location>
</feature>
<gene>
    <name evidence="1" type="ORF">GPM918_LOCUS43831</name>
    <name evidence="2" type="ORF">SRO942_LOCUS45455</name>
</gene>
<proteinExistence type="predicted"/>
<name>A0A816CNK7_9BILA</name>
<accession>A0A816CNK7</accession>
<keyword evidence="3" id="KW-1185">Reference proteome</keyword>
<evidence type="ECO:0000313" key="3">
    <source>
        <dbReference type="Proteomes" id="UP000663829"/>
    </source>
</evidence>
<dbReference type="EMBL" id="CAJNOQ010041154">
    <property type="protein sequence ID" value="CAF1622660.1"/>
    <property type="molecule type" value="Genomic_DNA"/>
</dbReference>
<comment type="caution">
    <text evidence="1">The sequence shown here is derived from an EMBL/GenBank/DDBJ whole genome shotgun (WGS) entry which is preliminary data.</text>
</comment>
<dbReference type="AlphaFoldDB" id="A0A816CNK7"/>
<dbReference type="Proteomes" id="UP000663829">
    <property type="component" value="Unassembled WGS sequence"/>
</dbReference>
<organism evidence="1 3">
    <name type="scientific">Didymodactylos carnosus</name>
    <dbReference type="NCBI Taxonomy" id="1234261"/>
    <lineage>
        <taxon>Eukaryota</taxon>
        <taxon>Metazoa</taxon>
        <taxon>Spiralia</taxon>
        <taxon>Gnathifera</taxon>
        <taxon>Rotifera</taxon>
        <taxon>Eurotatoria</taxon>
        <taxon>Bdelloidea</taxon>
        <taxon>Philodinida</taxon>
        <taxon>Philodinidae</taxon>
        <taxon>Didymodactylos</taxon>
    </lineage>
</organism>
<sequence>AHVEKIQTDHNFLSNSVFINLLLKYQQVMLTGRTEPLEVVKVFGVEAVFKDIILSGIDVDANLNADVCTDVWDRKSDAK</sequence>
<dbReference type="Proteomes" id="UP000681722">
    <property type="component" value="Unassembled WGS sequence"/>
</dbReference>
<reference evidence="1" key="1">
    <citation type="submission" date="2021-02" db="EMBL/GenBank/DDBJ databases">
        <authorList>
            <person name="Nowell W R."/>
        </authorList>
    </citation>
    <scope>NUCLEOTIDE SEQUENCE</scope>
</reference>
<evidence type="ECO:0000313" key="2">
    <source>
        <dbReference type="EMBL" id="CAF4514125.1"/>
    </source>
</evidence>